<name>A0A1W1I0W6_9BACT</name>
<proteinExistence type="inferred from homology"/>
<dbReference type="NCBIfam" id="NF002140">
    <property type="entry name" value="PRK00977.1-4"/>
    <property type="match status" value="1"/>
</dbReference>
<dbReference type="SUPFAM" id="SSF116842">
    <property type="entry name" value="XseB-like"/>
    <property type="match status" value="1"/>
</dbReference>
<dbReference type="Pfam" id="PF02609">
    <property type="entry name" value="Exonuc_VII_S"/>
    <property type="match status" value="1"/>
</dbReference>
<keyword evidence="4 6" id="KW-0378">Hydrolase</keyword>
<dbReference type="RefSeq" id="WP_080885293.1">
    <property type="nucleotide sequence ID" value="NZ_LT828648.1"/>
</dbReference>
<evidence type="ECO:0000256" key="6">
    <source>
        <dbReference type="HAMAP-Rule" id="MF_00337"/>
    </source>
</evidence>
<evidence type="ECO:0000313" key="8">
    <source>
        <dbReference type="Proteomes" id="UP000192042"/>
    </source>
</evidence>
<dbReference type="EMBL" id="LT828648">
    <property type="protein sequence ID" value="SLM46650.1"/>
    <property type="molecule type" value="Genomic_DNA"/>
</dbReference>
<dbReference type="STRING" id="1325564.NSJP_0478"/>
<dbReference type="PANTHER" id="PTHR34137:SF1">
    <property type="entry name" value="EXODEOXYRIBONUCLEASE 7 SMALL SUBUNIT"/>
    <property type="match status" value="1"/>
</dbReference>
<dbReference type="Gene3D" id="1.10.287.1040">
    <property type="entry name" value="Exonuclease VII, small subunit"/>
    <property type="match status" value="1"/>
</dbReference>
<organism evidence="7 8">
    <name type="scientific">Nitrospira japonica</name>
    <dbReference type="NCBI Taxonomy" id="1325564"/>
    <lineage>
        <taxon>Bacteria</taxon>
        <taxon>Pseudomonadati</taxon>
        <taxon>Nitrospirota</taxon>
        <taxon>Nitrospiria</taxon>
        <taxon>Nitrospirales</taxon>
        <taxon>Nitrospiraceae</taxon>
        <taxon>Nitrospira</taxon>
    </lineage>
</organism>
<keyword evidence="3 6" id="KW-0540">Nuclease</keyword>
<comment type="function">
    <text evidence="6">Bidirectionally degrades single-stranded DNA into large acid-insoluble oligonucleotides, which are then degraded further into small acid-soluble oligonucleotides.</text>
</comment>
<dbReference type="GO" id="GO:0006308">
    <property type="term" value="P:DNA catabolic process"/>
    <property type="evidence" value="ECO:0007669"/>
    <property type="project" value="UniProtKB-UniRule"/>
</dbReference>
<evidence type="ECO:0000256" key="3">
    <source>
        <dbReference type="ARBA" id="ARBA00022722"/>
    </source>
</evidence>
<accession>A0A1W1I0W6</accession>
<dbReference type="AlphaFoldDB" id="A0A1W1I0W6"/>
<dbReference type="GO" id="GO:0009318">
    <property type="term" value="C:exodeoxyribonuclease VII complex"/>
    <property type="evidence" value="ECO:0007669"/>
    <property type="project" value="UniProtKB-UniRule"/>
</dbReference>
<evidence type="ECO:0000256" key="1">
    <source>
        <dbReference type="ARBA" id="ARBA00009998"/>
    </source>
</evidence>
<keyword evidence="2 6" id="KW-0963">Cytoplasm</keyword>
<keyword evidence="5 6" id="KW-0269">Exonuclease</keyword>
<dbReference type="EC" id="3.1.11.6" evidence="6"/>
<comment type="subunit">
    <text evidence="6">Heterooligomer composed of large and small subunits.</text>
</comment>
<dbReference type="Proteomes" id="UP000192042">
    <property type="component" value="Chromosome I"/>
</dbReference>
<protein>
    <recommendedName>
        <fullName evidence="6">Exodeoxyribonuclease 7 small subunit</fullName>
        <ecNumber evidence="6">3.1.11.6</ecNumber>
    </recommendedName>
    <alternativeName>
        <fullName evidence="6">Exodeoxyribonuclease VII small subunit</fullName>
        <shortName evidence="6">Exonuclease VII small subunit</shortName>
    </alternativeName>
</protein>
<sequence length="84" mass="9275">MKFEQAIARLESIVGELEKGDLPLDESLKIFEEGIRLSKSCLKILEDAERKVEVLVQEQNGKKRLHAFTQDLGDGSSSSGSNGQ</sequence>
<comment type="subcellular location">
    <subcellularLocation>
        <location evidence="6">Cytoplasm</location>
    </subcellularLocation>
</comment>
<keyword evidence="8" id="KW-1185">Reference proteome</keyword>
<reference evidence="7 8" key="1">
    <citation type="submission" date="2017-03" db="EMBL/GenBank/DDBJ databases">
        <authorList>
            <person name="Afonso C.L."/>
            <person name="Miller P.J."/>
            <person name="Scott M.A."/>
            <person name="Spackman E."/>
            <person name="Goraichik I."/>
            <person name="Dimitrov K.M."/>
            <person name="Suarez D.L."/>
            <person name="Swayne D.E."/>
        </authorList>
    </citation>
    <scope>NUCLEOTIDE SEQUENCE [LARGE SCALE GENOMIC DNA]</scope>
    <source>
        <strain evidence="7">Genome sequencing of Nitrospira japonica strain NJ11</strain>
    </source>
</reference>
<evidence type="ECO:0000256" key="5">
    <source>
        <dbReference type="ARBA" id="ARBA00022839"/>
    </source>
</evidence>
<dbReference type="InterPro" id="IPR037004">
    <property type="entry name" value="Exonuc_VII_ssu_sf"/>
</dbReference>
<evidence type="ECO:0000313" key="7">
    <source>
        <dbReference type="EMBL" id="SLM46650.1"/>
    </source>
</evidence>
<evidence type="ECO:0000256" key="2">
    <source>
        <dbReference type="ARBA" id="ARBA00022490"/>
    </source>
</evidence>
<dbReference type="InterPro" id="IPR003761">
    <property type="entry name" value="Exonuc_VII_S"/>
</dbReference>
<evidence type="ECO:0000256" key="4">
    <source>
        <dbReference type="ARBA" id="ARBA00022801"/>
    </source>
</evidence>
<dbReference type="OrthoDB" id="122704at2"/>
<gene>
    <name evidence="6 7" type="primary">xseB</name>
    <name evidence="7" type="ORF">NSJP_0478</name>
</gene>
<dbReference type="PANTHER" id="PTHR34137">
    <property type="entry name" value="EXODEOXYRIBONUCLEASE 7 SMALL SUBUNIT"/>
    <property type="match status" value="1"/>
</dbReference>
<dbReference type="GO" id="GO:0008855">
    <property type="term" value="F:exodeoxyribonuclease VII activity"/>
    <property type="evidence" value="ECO:0007669"/>
    <property type="project" value="UniProtKB-UniRule"/>
</dbReference>
<comment type="catalytic activity">
    <reaction evidence="6">
        <text>Exonucleolytic cleavage in either 5'- to 3'- or 3'- to 5'-direction to yield nucleoside 5'-phosphates.</text>
        <dbReference type="EC" id="3.1.11.6"/>
    </reaction>
</comment>
<dbReference type="NCBIfam" id="TIGR01280">
    <property type="entry name" value="xseB"/>
    <property type="match status" value="1"/>
</dbReference>
<comment type="similarity">
    <text evidence="1 6">Belongs to the XseB family.</text>
</comment>
<dbReference type="GO" id="GO:0005829">
    <property type="term" value="C:cytosol"/>
    <property type="evidence" value="ECO:0007669"/>
    <property type="project" value="TreeGrafter"/>
</dbReference>
<dbReference type="KEGG" id="nja:NSJP_0478"/>
<dbReference type="HAMAP" id="MF_00337">
    <property type="entry name" value="Exonuc_7_S"/>
    <property type="match status" value="1"/>
</dbReference>